<evidence type="ECO:0000313" key="4">
    <source>
        <dbReference type="EMBL" id="KXS16369.1"/>
    </source>
</evidence>
<comment type="similarity">
    <text evidence="1">Belongs to the eukaryotic/archaeal RNase P protein component 2 family.</text>
</comment>
<dbReference type="Gene3D" id="3.30.70.3250">
    <property type="entry name" value="Ribonuclease P, Pop5 subunit"/>
    <property type="match status" value="1"/>
</dbReference>
<dbReference type="SUPFAM" id="SSF160350">
    <property type="entry name" value="Rnp2-like"/>
    <property type="match status" value="1"/>
</dbReference>
<reference evidence="4 5" key="1">
    <citation type="journal article" date="2015" name="Genome Biol. Evol.">
        <title>Phylogenomic analyses indicate that early fungi evolved digesting cell walls of algal ancestors of land plants.</title>
        <authorList>
            <person name="Chang Y."/>
            <person name="Wang S."/>
            <person name="Sekimoto S."/>
            <person name="Aerts A.L."/>
            <person name="Choi C."/>
            <person name="Clum A."/>
            <person name="LaButti K.M."/>
            <person name="Lindquist E.A."/>
            <person name="Yee Ngan C."/>
            <person name="Ohm R.A."/>
            <person name="Salamov A.A."/>
            <person name="Grigoriev I.V."/>
            <person name="Spatafora J.W."/>
            <person name="Berbee M.L."/>
        </authorList>
    </citation>
    <scope>NUCLEOTIDE SEQUENCE [LARGE SCALE GENOMIC DNA]</scope>
    <source>
        <strain evidence="4 5">JEL478</strain>
    </source>
</reference>
<dbReference type="STRING" id="1344416.A0A139AI38"/>
<evidence type="ECO:0000256" key="1">
    <source>
        <dbReference type="ARBA" id="ARBA00010800"/>
    </source>
</evidence>
<dbReference type="Proteomes" id="UP000070544">
    <property type="component" value="Unassembled WGS sequence"/>
</dbReference>
<protein>
    <submittedName>
        <fullName evidence="4">Uncharacterized protein</fullName>
    </submittedName>
</protein>
<dbReference type="GO" id="GO:0005730">
    <property type="term" value="C:nucleolus"/>
    <property type="evidence" value="ECO:0007669"/>
    <property type="project" value="TreeGrafter"/>
</dbReference>
<evidence type="ECO:0000256" key="3">
    <source>
        <dbReference type="SAM" id="MobiDB-lite"/>
    </source>
</evidence>
<dbReference type="InterPro" id="IPR002759">
    <property type="entry name" value="Pop5/Rpp14/Rnp2-like"/>
</dbReference>
<dbReference type="InterPro" id="IPR038085">
    <property type="entry name" value="Rnp2-like_sf"/>
</dbReference>
<proteinExistence type="inferred from homology"/>
<dbReference type="EMBL" id="KQ965754">
    <property type="protein sequence ID" value="KXS16369.1"/>
    <property type="molecule type" value="Genomic_DNA"/>
</dbReference>
<dbReference type="PANTHER" id="PTHR15441:SF1">
    <property type="entry name" value="RIBONUCLEASE P PROTEIN SUBUNIT P14"/>
    <property type="match status" value="1"/>
</dbReference>
<dbReference type="OrthoDB" id="2153433at2759"/>
<name>A0A139AI38_GONPJ</name>
<keyword evidence="2" id="KW-0819">tRNA processing</keyword>
<dbReference type="Pfam" id="PF01900">
    <property type="entry name" value="RNase_P_Rpp14"/>
    <property type="match status" value="1"/>
</dbReference>
<keyword evidence="5" id="KW-1185">Reference proteome</keyword>
<gene>
    <name evidence="4" type="ORF">M427DRAFT_134377</name>
</gene>
<dbReference type="GO" id="GO:0001682">
    <property type="term" value="P:tRNA 5'-leader removal"/>
    <property type="evidence" value="ECO:0007669"/>
    <property type="project" value="InterPro"/>
</dbReference>
<accession>A0A139AI38</accession>
<dbReference type="GO" id="GO:0030681">
    <property type="term" value="C:multimeric ribonuclease P complex"/>
    <property type="evidence" value="ECO:0007669"/>
    <property type="project" value="TreeGrafter"/>
</dbReference>
<evidence type="ECO:0000256" key="2">
    <source>
        <dbReference type="ARBA" id="ARBA00022694"/>
    </source>
</evidence>
<dbReference type="PANTHER" id="PTHR15441">
    <property type="entry name" value="RIBONUCLEASE P PROTEIN SUBUNIT P14"/>
    <property type="match status" value="1"/>
</dbReference>
<feature type="region of interest" description="Disordered" evidence="3">
    <location>
        <begin position="1"/>
        <end position="26"/>
    </location>
</feature>
<dbReference type="OMA" id="TETHEGR"/>
<evidence type="ECO:0000313" key="5">
    <source>
        <dbReference type="Proteomes" id="UP000070544"/>
    </source>
</evidence>
<dbReference type="AlphaFoldDB" id="A0A139AI38"/>
<dbReference type="GO" id="GO:0033204">
    <property type="term" value="F:ribonuclease P RNA binding"/>
    <property type="evidence" value="ECO:0007669"/>
    <property type="project" value="TreeGrafter"/>
</dbReference>
<sequence length="138" mass="15205">MQPESADDPSQKKSKRRRTASDSSSLRRITLGQPEHMYILVQLVFEPPKLLTEAFYKAAVHSAVQESFGVIGSGMALDVVSFRQERGECCLRVPANHYVSLRAALTACNSSDGVACRFSILRASPFLLALSNDTQIYP</sequence>
<organism evidence="4 5">
    <name type="scientific">Gonapodya prolifera (strain JEL478)</name>
    <name type="common">Monoblepharis prolifera</name>
    <dbReference type="NCBI Taxonomy" id="1344416"/>
    <lineage>
        <taxon>Eukaryota</taxon>
        <taxon>Fungi</taxon>
        <taxon>Fungi incertae sedis</taxon>
        <taxon>Chytridiomycota</taxon>
        <taxon>Chytridiomycota incertae sedis</taxon>
        <taxon>Monoblepharidomycetes</taxon>
        <taxon>Monoblepharidales</taxon>
        <taxon>Gonapodyaceae</taxon>
        <taxon>Gonapodya</taxon>
    </lineage>
</organism>